<protein>
    <submittedName>
        <fullName evidence="1">Uncharacterized protein</fullName>
    </submittedName>
</protein>
<gene>
    <name evidence="1" type="ORF">F2P45_19065</name>
</gene>
<reference evidence="1 2" key="1">
    <citation type="submission" date="2019-10" db="EMBL/GenBank/DDBJ databases">
        <title>Taxonomy of Antarctic Massilia spp.: description of Massilia rubra sp. nov., Massilia aquatica sp. nov., Massilia mucilaginosa sp. nov., Massilia frigida sp. nov. isolated from streams, lakes and regoliths.</title>
        <authorList>
            <person name="Holochova P."/>
            <person name="Sedlacek I."/>
            <person name="Kralova S."/>
            <person name="Maslanova I."/>
            <person name="Busse H.-J."/>
            <person name="Stankova E."/>
            <person name="Vrbovska V."/>
            <person name="Kovarovic V."/>
            <person name="Bartak M."/>
            <person name="Svec P."/>
            <person name="Pantucek R."/>
        </authorList>
    </citation>
    <scope>NUCLEOTIDE SEQUENCE [LARGE SCALE GENOMIC DNA]</scope>
    <source>
        <strain evidence="1 2">CCM 8733</strain>
    </source>
</reference>
<accession>A0ABX0NW64</accession>
<dbReference type="RefSeq" id="WP_166878573.1">
    <property type="nucleotide sequence ID" value="NZ_WHJH01000024.1"/>
</dbReference>
<evidence type="ECO:0000313" key="2">
    <source>
        <dbReference type="Proteomes" id="UP000609726"/>
    </source>
</evidence>
<comment type="caution">
    <text evidence="1">The sequence shown here is derived from an EMBL/GenBank/DDBJ whole genome shotgun (WGS) entry which is preliminary data.</text>
</comment>
<keyword evidence="2" id="KW-1185">Reference proteome</keyword>
<dbReference type="EMBL" id="WHJH01000024">
    <property type="protein sequence ID" value="NHZ91102.1"/>
    <property type="molecule type" value="Genomic_DNA"/>
</dbReference>
<dbReference type="Proteomes" id="UP000609726">
    <property type="component" value="Unassembled WGS sequence"/>
</dbReference>
<name>A0ABX0NW64_9BURK</name>
<sequence>MTDIIVAYGCELRDASIHKDLLAFLNAQATSAGTDKWTYPQTSPSHNIHLTYTKAGFAAALNKPHAVVIYDGHSRIGQGPVFGPSGLPRCPGKSAYAVNPWADNFRMGYDFAEIDCIGDIMHHGTNPTEFKLPSSSKGVFASKDMNKILERAIGAGTKCGTRNAWRLLSACVPKVAAQVNCRGETPLAKRHFWRSRAHDREFDTLVAVGDADLRKSKLACEVLFMNSCSSKRHFLAALRRQKAAAKSHCVFYVTAEVCSANTTLTFLKAVLAGTKVATSAKAILIKMNGMSGAGFISLEK</sequence>
<proteinExistence type="predicted"/>
<organism evidence="1 2">
    <name type="scientific">Massilia mucilaginosa</name>
    <dbReference type="NCBI Taxonomy" id="2609282"/>
    <lineage>
        <taxon>Bacteria</taxon>
        <taxon>Pseudomonadati</taxon>
        <taxon>Pseudomonadota</taxon>
        <taxon>Betaproteobacteria</taxon>
        <taxon>Burkholderiales</taxon>
        <taxon>Oxalobacteraceae</taxon>
        <taxon>Telluria group</taxon>
        <taxon>Massilia</taxon>
    </lineage>
</organism>
<evidence type="ECO:0000313" key="1">
    <source>
        <dbReference type="EMBL" id="NHZ91102.1"/>
    </source>
</evidence>